<name>A0ACB8S202_9AGAM</name>
<gene>
    <name evidence="1" type="ORF">FA95DRAFT_1555593</name>
</gene>
<protein>
    <submittedName>
        <fullName evidence="1">Uncharacterized protein</fullName>
    </submittedName>
</protein>
<evidence type="ECO:0000313" key="1">
    <source>
        <dbReference type="EMBL" id="KAI0050473.1"/>
    </source>
</evidence>
<dbReference type="EMBL" id="MU275861">
    <property type="protein sequence ID" value="KAI0050473.1"/>
    <property type="molecule type" value="Genomic_DNA"/>
</dbReference>
<accession>A0ACB8S202</accession>
<keyword evidence="2" id="KW-1185">Reference proteome</keyword>
<sequence length="165" mass="18474">MRPSTATAPLRLLRNRPQLPRAPRRLASTNSTEAAQKKAQDALASAQKGAEKVWESAQKFLGPVGDRLSGLLGSYRQPIVYNLKVTRELFKHIYVAERLQPPTSLAQVQSAYSTLWQRAASPSYWREAARTGEWQRVGVYAVEAYGIYKIGEIIGRRSVVGYKLD</sequence>
<comment type="caution">
    <text evidence="1">The sequence shown here is derived from an EMBL/GenBank/DDBJ whole genome shotgun (WGS) entry which is preliminary data.</text>
</comment>
<dbReference type="Proteomes" id="UP000814033">
    <property type="component" value="Unassembled WGS sequence"/>
</dbReference>
<proteinExistence type="predicted"/>
<reference evidence="1" key="2">
    <citation type="journal article" date="2022" name="New Phytol.">
        <title>Evolutionary transition to the ectomycorrhizal habit in the genomes of a hyperdiverse lineage of mushroom-forming fungi.</title>
        <authorList>
            <person name="Looney B."/>
            <person name="Miyauchi S."/>
            <person name="Morin E."/>
            <person name="Drula E."/>
            <person name="Courty P.E."/>
            <person name="Kohler A."/>
            <person name="Kuo A."/>
            <person name="LaButti K."/>
            <person name="Pangilinan J."/>
            <person name="Lipzen A."/>
            <person name="Riley R."/>
            <person name="Andreopoulos W."/>
            <person name="He G."/>
            <person name="Johnson J."/>
            <person name="Nolan M."/>
            <person name="Tritt A."/>
            <person name="Barry K.W."/>
            <person name="Grigoriev I.V."/>
            <person name="Nagy L.G."/>
            <person name="Hibbett D."/>
            <person name="Henrissat B."/>
            <person name="Matheny P.B."/>
            <person name="Labbe J."/>
            <person name="Martin F.M."/>
        </authorList>
    </citation>
    <scope>NUCLEOTIDE SEQUENCE</scope>
    <source>
        <strain evidence="1">FP105234-sp</strain>
    </source>
</reference>
<reference evidence="1" key="1">
    <citation type="submission" date="2021-02" db="EMBL/GenBank/DDBJ databases">
        <authorList>
            <consortium name="DOE Joint Genome Institute"/>
            <person name="Ahrendt S."/>
            <person name="Looney B.P."/>
            <person name="Miyauchi S."/>
            <person name="Morin E."/>
            <person name="Drula E."/>
            <person name="Courty P.E."/>
            <person name="Chicoki N."/>
            <person name="Fauchery L."/>
            <person name="Kohler A."/>
            <person name="Kuo A."/>
            <person name="Labutti K."/>
            <person name="Pangilinan J."/>
            <person name="Lipzen A."/>
            <person name="Riley R."/>
            <person name="Andreopoulos W."/>
            <person name="He G."/>
            <person name="Johnson J."/>
            <person name="Barry K.W."/>
            <person name="Grigoriev I.V."/>
            <person name="Nagy L."/>
            <person name="Hibbett D."/>
            <person name="Henrissat B."/>
            <person name="Matheny P.B."/>
            <person name="Labbe J."/>
            <person name="Martin F."/>
        </authorList>
    </citation>
    <scope>NUCLEOTIDE SEQUENCE</scope>
    <source>
        <strain evidence="1">FP105234-sp</strain>
    </source>
</reference>
<evidence type="ECO:0000313" key="2">
    <source>
        <dbReference type="Proteomes" id="UP000814033"/>
    </source>
</evidence>
<organism evidence="1 2">
    <name type="scientific">Auriscalpium vulgare</name>
    <dbReference type="NCBI Taxonomy" id="40419"/>
    <lineage>
        <taxon>Eukaryota</taxon>
        <taxon>Fungi</taxon>
        <taxon>Dikarya</taxon>
        <taxon>Basidiomycota</taxon>
        <taxon>Agaricomycotina</taxon>
        <taxon>Agaricomycetes</taxon>
        <taxon>Russulales</taxon>
        <taxon>Auriscalpiaceae</taxon>
        <taxon>Auriscalpium</taxon>
    </lineage>
</organism>